<protein>
    <recommendedName>
        <fullName evidence="4">Nephrocystin 3-like N-terminal domain-containing protein</fullName>
    </recommendedName>
</protein>
<organism evidence="5 6">
    <name type="scientific">Fusarium torreyae</name>
    <dbReference type="NCBI Taxonomy" id="1237075"/>
    <lineage>
        <taxon>Eukaryota</taxon>
        <taxon>Fungi</taxon>
        <taxon>Dikarya</taxon>
        <taxon>Ascomycota</taxon>
        <taxon>Pezizomycotina</taxon>
        <taxon>Sordariomycetes</taxon>
        <taxon>Hypocreomycetidae</taxon>
        <taxon>Hypocreales</taxon>
        <taxon>Nectriaceae</taxon>
        <taxon>Fusarium</taxon>
    </lineage>
</organism>
<feature type="compositionally biased region" description="Basic residues" evidence="3">
    <location>
        <begin position="1"/>
        <end position="12"/>
    </location>
</feature>
<feature type="compositionally biased region" description="Polar residues" evidence="3">
    <location>
        <begin position="1640"/>
        <end position="1650"/>
    </location>
</feature>
<feature type="repeat" description="ANK" evidence="2">
    <location>
        <begin position="1349"/>
        <end position="1381"/>
    </location>
</feature>
<dbReference type="InterPro" id="IPR036770">
    <property type="entry name" value="Ankyrin_rpt-contain_sf"/>
</dbReference>
<feature type="repeat" description="ANK" evidence="2">
    <location>
        <begin position="1282"/>
        <end position="1314"/>
    </location>
</feature>
<evidence type="ECO:0000259" key="4">
    <source>
        <dbReference type="Pfam" id="PF24883"/>
    </source>
</evidence>
<feature type="region of interest" description="Disordered" evidence="3">
    <location>
        <begin position="1466"/>
        <end position="1503"/>
    </location>
</feature>
<dbReference type="SMART" id="SM00248">
    <property type="entry name" value="ANK"/>
    <property type="match status" value="13"/>
</dbReference>
<dbReference type="Proteomes" id="UP001152049">
    <property type="component" value="Unassembled WGS sequence"/>
</dbReference>
<evidence type="ECO:0000256" key="1">
    <source>
        <dbReference type="ARBA" id="ARBA00022737"/>
    </source>
</evidence>
<dbReference type="Pfam" id="PF24883">
    <property type="entry name" value="NPHP3_N"/>
    <property type="match status" value="1"/>
</dbReference>
<dbReference type="PANTHER" id="PTHR46224:SF64">
    <property type="entry name" value="IQ MOTIF AND ANKYRIN REPEAT DOMAIN-CONTAINING PROTEIN 1"/>
    <property type="match status" value="1"/>
</dbReference>
<feature type="compositionally biased region" description="Acidic residues" evidence="3">
    <location>
        <begin position="775"/>
        <end position="803"/>
    </location>
</feature>
<sequence>MSIRRSATRRRPVGPGDAAPRLKKGYENVKQGVQQLYPESDSDRKTDMDIVFVPGLGAHPLQSWKSTTGDFNWASDAAGGIARDFPNARILLYHCESSWTGSIKVKQFLSNLAQTLLDGLKINREAITIAENRPDAFPGMFEDIAGCAFFGTPFHGAEAASLACMLSEVGEKVGQATTSSLLKIMKPDDEGLNELRKEFIRLAVKISPKIELCGFWEEQPTTIKDLSGMPQFLSALNVPIPKKYAEFVTRESAILDGVMETMGLAANHRDLVKFDSSKDERYALVRSPLKRLINGSHLRVKNRHNATRFDDQKLVNEALKTLQGAQAQSKKDSIAGNTTTSPWFSKEPEFVGWLAKPGEAQGTSLVKKVDCLWVRGRDGRGKTSAALSAVEVIEKLAQDDAAREEHIMDDSDDGSSRILLAYFFCDSTPDYGSAEGLLKSLIYQLILKQPLAAVHTKFLLKKRGRETQPLLTVENLWQVLQDILADNVFAGASVYFVLNNLEALSQDANSTPTLLSFLSSEVEHDGAGRRPNVRWMFTSDQSWEIDQALRKPLVRLVDLEDEKYGDQVQLELRKHAQKKVSILIEHKKYSRALGYFASSVIGQRAQNTHWIDLTCDQLEELPQHQNDLQVRSLLEVVPQDLDALLNSAWLQVFENNRAKAGEIKEMLRVLVLTFEDPTEAELGLLAGLDSSDEQTEELHDLIQKCRPLLVLKENEDSKPTVCFTEAVVKSHLLRNAQKLLGLTSDDIKLQHGILGFRAFSHILEKFDFPPIEIPDEEDEEEDEDEDENGDDDEHDDAEEEEGDHEERQDDGNEGQNHDAESVLSEESSNDEEEEKDEDPEAPYLKDKALAYAVKNWLPHASEATADIAEALSLEEKFWGGVSIIRTRWLTEHTRLVGSFKWYDRSLMTGLHVVAAIGFRQLASALMDNGYNMDKHSSDADFFTPLHYAAAFGQPDIVEELLDRGAQIDEGIEYDVMTPLHKAAVEGNVKVMQKLLQRGADPNSTCNSYGGVINAAIESGNCDAVKLLVTHNVSLVTRKEDDEEESDEEDDDDEEEIIKSPLALAAMRADLTVFEFLIKEYSDKLPPEEFDIALIKAAELGRQEAFTRLFNDFDHTQKAKQDALDEASFGDHWAIVSMILDNCPDLNCDKTFLQTAQGTDGDDEIRILGAMWEYSQGGISPDMLDESLYEATDFENERTVELLLQYGASANATGEAYGNALTAAAFDGTINIIKMLLDAGADVNSADGWALQTAAEQGHTEVVNILLERGANVNAFTTNENMAQGTALQAAVESGQGDIVDILLEHGADPNLGGGEFGHPIIAAASKSEEEIFEALLRAKADVNVTGGEYMSTPLIYAAMSLPQSSLRLLLDAGADINFVANDGDTALIVTAWNGDTESVQFLLDQGADVLHRNHTNENALQKARNQGQDECVEILVEHVSAIMDALRVAMESGDAAVTAVVRSVQSKKQELNYDDPEVPTNEEGSRSSVSETKPPQNETHGVVHDATEFHSEKMVVDDLPSHVTAPEEPPSRIDATSASLPGPFAVPAQDILDFTPEPLFRRQSDVSPTPSGGPPQAVPIRRKPIGPKPPAYRPYQPNGSGENVRHSTPPGGLSNPFEAYQPDQPQASPQDGHVPVALQETYTPPSQTSPEPGFMPYSPPALVNYGQSSQESGRKSSRTSFMGMKVPWSGDRFN</sequence>
<reference evidence="5" key="1">
    <citation type="submission" date="2022-09" db="EMBL/GenBank/DDBJ databases">
        <title>Fusarium specimens isolated from Avocado Roots.</title>
        <authorList>
            <person name="Stajich J."/>
            <person name="Roper C."/>
            <person name="Heimlech-Rivalta G."/>
        </authorList>
    </citation>
    <scope>NUCLEOTIDE SEQUENCE</scope>
    <source>
        <strain evidence="5">CF00136</strain>
    </source>
</reference>
<feature type="compositionally biased region" description="Acidic residues" evidence="3">
    <location>
        <begin position="827"/>
        <end position="840"/>
    </location>
</feature>
<dbReference type="Pfam" id="PF12796">
    <property type="entry name" value="Ank_2"/>
    <property type="match status" value="3"/>
</dbReference>
<feature type="repeat" description="ANK" evidence="2">
    <location>
        <begin position="940"/>
        <end position="968"/>
    </location>
</feature>
<keyword evidence="6" id="KW-1185">Reference proteome</keyword>
<dbReference type="Gene3D" id="1.25.40.20">
    <property type="entry name" value="Ankyrin repeat-containing domain"/>
    <property type="match status" value="3"/>
</dbReference>
<dbReference type="InterPro" id="IPR056884">
    <property type="entry name" value="NPHP3-like_N"/>
</dbReference>
<dbReference type="SUPFAM" id="SSF48403">
    <property type="entry name" value="Ankyrin repeat"/>
    <property type="match status" value="2"/>
</dbReference>
<feature type="domain" description="Nephrocystin 3-like N-terminal" evidence="4">
    <location>
        <begin position="340"/>
        <end position="539"/>
    </location>
</feature>
<evidence type="ECO:0000256" key="2">
    <source>
        <dbReference type="PROSITE-ProRule" id="PRU00023"/>
    </source>
</evidence>
<dbReference type="PROSITE" id="PS50297">
    <property type="entry name" value="ANK_REP_REGION"/>
    <property type="match status" value="6"/>
</dbReference>
<evidence type="ECO:0000313" key="6">
    <source>
        <dbReference type="Proteomes" id="UP001152049"/>
    </source>
</evidence>
<comment type="caution">
    <text evidence="5">The sequence shown here is derived from an EMBL/GenBank/DDBJ whole genome shotgun (WGS) entry which is preliminary data.</text>
</comment>
<keyword evidence="1" id="KW-0677">Repeat</keyword>
<feature type="repeat" description="ANK" evidence="2">
    <location>
        <begin position="974"/>
        <end position="1006"/>
    </location>
</feature>
<evidence type="ECO:0000313" key="5">
    <source>
        <dbReference type="EMBL" id="KAJ4245039.1"/>
    </source>
</evidence>
<gene>
    <name evidence="5" type="ORF">NW762_014247</name>
</gene>
<feature type="compositionally biased region" description="Polar residues" evidence="3">
    <location>
        <begin position="1486"/>
        <end position="1499"/>
    </location>
</feature>
<keyword evidence="2" id="KW-0040">ANK repeat</keyword>
<proteinExistence type="predicted"/>
<name>A0A9W8V6S4_9HYPO</name>
<feature type="repeat" description="ANK" evidence="2">
    <location>
        <begin position="1249"/>
        <end position="1277"/>
    </location>
</feature>
<feature type="region of interest" description="Disordered" evidence="3">
    <location>
        <begin position="1520"/>
        <end position="1548"/>
    </location>
</feature>
<dbReference type="InterPro" id="IPR002110">
    <property type="entry name" value="Ankyrin_rpt"/>
</dbReference>
<feature type="repeat" description="ANK" evidence="2">
    <location>
        <begin position="1215"/>
        <end position="1247"/>
    </location>
</feature>
<feature type="region of interest" description="Disordered" evidence="3">
    <location>
        <begin position="1561"/>
        <end position="1694"/>
    </location>
</feature>
<evidence type="ECO:0000256" key="3">
    <source>
        <dbReference type="SAM" id="MobiDB-lite"/>
    </source>
</evidence>
<dbReference type="Pfam" id="PF00023">
    <property type="entry name" value="Ank"/>
    <property type="match status" value="1"/>
</dbReference>
<accession>A0A9W8V6S4</accession>
<dbReference type="InterPro" id="IPR051616">
    <property type="entry name" value="Cul2-RING_E3_ligase_SR"/>
</dbReference>
<feature type="compositionally biased region" description="Basic and acidic residues" evidence="3">
    <location>
        <begin position="804"/>
        <end position="820"/>
    </location>
</feature>
<dbReference type="OrthoDB" id="427518at2759"/>
<feature type="region of interest" description="Disordered" evidence="3">
    <location>
        <begin position="775"/>
        <end position="843"/>
    </location>
</feature>
<dbReference type="PRINTS" id="PR01415">
    <property type="entry name" value="ANKYRIN"/>
</dbReference>
<feature type="repeat" description="ANK" evidence="2">
    <location>
        <begin position="1382"/>
        <end position="1414"/>
    </location>
</feature>
<feature type="region of interest" description="Disordered" evidence="3">
    <location>
        <begin position="1"/>
        <end position="25"/>
    </location>
</feature>
<dbReference type="PANTHER" id="PTHR46224">
    <property type="entry name" value="ANKYRIN REPEAT FAMILY PROTEIN"/>
    <property type="match status" value="1"/>
</dbReference>
<dbReference type="EMBL" id="JAOQAZ010000048">
    <property type="protein sequence ID" value="KAJ4245039.1"/>
    <property type="molecule type" value="Genomic_DNA"/>
</dbReference>
<dbReference type="PROSITE" id="PS50088">
    <property type="entry name" value="ANK_REPEAT"/>
    <property type="match status" value="7"/>
</dbReference>